<keyword evidence="2" id="KW-0812">Transmembrane</keyword>
<dbReference type="GeneID" id="96010260"/>
<evidence type="ECO:0000256" key="1">
    <source>
        <dbReference type="SAM" id="MobiDB-lite"/>
    </source>
</evidence>
<dbReference type="AlphaFoldDB" id="A0AB34KBJ5"/>
<name>A0AB34KBJ5_9PEZI</name>
<organism evidence="3 4">
    <name type="scientific">Cladosporium halotolerans</name>
    <dbReference type="NCBI Taxonomy" id="1052096"/>
    <lineage>
        <taxon>Eukaryota</taxon>
        <taxon>Fungi</taxon>
        <taxon>Dikarya</taxon>
        <taxon>Ascomycota</taxon>
        <taxon>Pezizomycotina</taxon>
        <taxon>Dothideomycetes</taxon>
        <taxon>Dothideomycetidae</taxon>
        <taxon>Cladosporiales</taxon>
        <taxon>Cladosporiaceae</taxon>
        <taxon>Cladosporium</taxon>
    </lineage>
</organism>
<sequence length="602" mass="66223">MLSRAAAGGRLPAIRAHRSPTANGILPRPRAFTQNSKLLVLTRHTIRPQLPYLSQPHLARRLSPLDQQVLRLLSTETKRYVKDQTVLAARWTLIGWTFLALAGISWFGIQIAIDERNNPTPAEWTFWTKNYVRGARFAREDRSRIGLVDWAMVGSDYMKALLRLEGSTDGKDVMEQADGEGIVIPDVGKAGLDISNKSWEWRAGYFEVLMGCAETAEHLNDMVLDTTRRLVFPKEVVIGPSNPDPRPPAAYMGTPPLEENTTRAFDTPESFYMRVLTGKGFTTKQRLEAAWKYAAWLEQTGLNDSAEEMYKWGVDIAKSALQTPDAVLDPKTLVLKDRQTSNAAAMAGAETATPNILDAVTKLATHRARDGDVAFALPIFLSVLRARRSAPVSPNPARRIAPSKQSEGGSDLDAAVSMISSLFRAPVFPSQPPSGDRPFVRETPLSTCDEGELMLYIGEILFASSPNSAEGLSWTKQATQIAEANLDASKGQHYLTPEEKQQCKSCLRAGASNWEAMLLKLADTNVDLRAREGGQSAGWFEWRGWFGGNGGVKGQTLDEARVGVLEAEMQEVEKLKERVAKESIGDDIYKHRGSGGGGVWIG</sequence>
<proteinExistence type="predicted"/>
<evidence type="ECO:0008006" key="5">
    <source>
        <dbReference type="Google" id="ProtNLM"/>
    </source>
</evidence>
<dbReference type="EMBL" id="JAAQHG020000049">
    <property type="protein sequence ID" value="KAL1582488.1"/>
    <property type="molecule type" value="Genomic_DNA"/>
</dbReference>
<feature type="region of interest" description="Disordered" evidence="1">
    <location>
        <begin position="392"/>
        <end position="411"/>
    </location>
</feature>
<evidence type="ECO:0000313" key="3">
    <source>
        <dbReference type="EMBL" id="KAL1582488.1"/>
    </source>
</evidence>
<evidence type="ECO:0000256" key="2">
    <source>
        <dbReference type="SAM" id="Phobius"/>
    </source>
</evidence>
<protein>
    <recommendedName>
        <fullName evidence="5">MFS maltose permease</fullName>
    </recommendedName>
</protein>
<keyword evidence="2" id="KW-1133">Transmembrane helix</keyword>
<keyword evidence="4" id="KW-1185">Reference proteome</keyword>
<feature type="transmembrane region" description="Helical" evidence="2">
    <location>
        <begin position="88"/>
        <end position="109"/>
    </location>
</feature>
<reference evidence="3 4" key="1">
    <citation type="journal article" date="2020" name="Microbiol. Resour. Announc.">
        <title>Draft Genome Sequence of a Cladosporium Species Isolated from the Mesophotic Ascidian Didemnum maculosum.</title>
        <authorList>
            <person name="Gioti A."/>
            <person name="Siaperas R."/>
            <person name="Nikolaivits E."/>
            <person name="Le Goff G."/>
            <person name="Ouazzani J."/>
            <person name="Kotoulas G."/>
            <person name="Topakas E."/>
        </authorList>
    </citation>
    <scope>NUCLEOTIDE SEQUENCE [LARGE SCALE GENOMIC DNA]</scope>
    <source>
        <strain evidence="3 4">TM138-S3</strain>
    </source>
</reference>
<gene>
    <name evidence="3" type="ORF">WHR41_08818</name>
</gene>
<dbReference type="RefSeq" id="XP_069225595.1">
    <property type="nucleotide sequence ID" value="XM_069377422.1"/>
</dbReference>
<comment type="caution">
    <text evidence="3">The sequence shown here is derived from an EMBL/GenBank/DDBJ whole genome shotgun (WGS) entry which is preliminary data.</text>
</comment>
<dbReference type="Proteomes" id="UP000803884">
    <property type="component" value="Unassembled WGS sequence"/>
</dbReference>
<evidence type="ECO:0000313" key="4">
    <source>
        <dbReference type="Proteomes" id="UP000803884"/>
    </source>
</evidence>
<accession>A0AB34KBJ5</accession>
<keyword evidence="2" id="KW-0472">Membrane</keyword>